<evidence type="ECO:0000259" key="12">
    <source>
        <dbReference type="PROSITE" id="PS50262"/>
    </source>
</evidence>
<dbReference type="OrthoDB" id="5984709at2759"/>
<evidence type="ECO:0000256" key="1">
    <source>
        <dbReference type="ARBA" id="ARBA00004141"/>
    </source>
</evidence>
<keyword evidence="10" id="KW-0844">Vision</keyword>
<evidence type="ECO:0000313" key="14">
    <source>
        <dbReference type="Proteomes" id="UP000250275"/>
    </source>
</evidence>
<dbReference type="SUPFAM" id="SSF81321">
    <property type="entry name" value="Family A G protein-coupled receptor-like"/>
    <property type="match status" value="1"/>
</dbReference>
<evidence type="ECO:0000256" key="3">
    <source>
        <dbReference type="ARBA" id="ARBA00022692"/>
    </source>
</evidence>
<evidence type="ECO:0000256" key="4">
    <source>
        <dbReference type="ARBA" id="ARBA00022989"/>
    </source>
</evidence>
<dbReference type="GO" id="GO:0004930">
    <property type="term" value="F:G protein-coupled receptor activity"/>
    <property type="evidence" value="ECO:0007669"/>
    <property type="project" value="UniProtKB-KW"/>
</dbReference>
<dbReference type="PRINTS" id="PR00237">
    <property type="entry name" value="GPCRRHODOPSN"/>
</dbReference>
<dbReference type="AlphaFoldDB" id="A0A310SHQ8"/>
<dbReference type="PANTHER" id="PTHR24240">
    <property type="entry name" value="OPSIN"/>
    <property type="match status" value="1"/>
</dbReference>
<comment type="subcellular location">
    <subcellularLocation>
        <location evidence="1">Membrane</location>
        <topology evidence="1">Multi-pass membrane protein</topology>
    </subcellularLocation>
</comment>
<dbReference type="CDD" id="cd00637">
    <property type="entry name" value="7tm_classA_rhodopsin-like"/>
    <property type="match status" value="1"/>
</dbReference>
<dbReference type="Pfam" id="PF00001">
    <property type="entry name" value="7tm_1"/>
    <property type="match status" value="1"/>
</dbReference>
<dbReference type="EMBL" id="KQ766175">
    <property type="protein sequence ID" value="OAD53729.1"/>
    <property type="molecule type" value="Genomic_DNA"/>
</dbReference>
<evidence type="ECO:0000256" key="9">
    <source>
        <dbReference type="ARBA" id="ARBA00023224"/>
    </source>
</evidence>
<keyword evidence="8" id="KW-0325">Glycoprotein</keyword>
<evidence type="ECO:0000256" key="5">
    <source>
        <dbReference type="ARBA" id="ARBA00023040"/>
    </source>
</evidence>
<evidence type="ECO:0000256" key="8">
    <source>
        <dbReference type="ARBA" id="ARBA00023180"/>
    </source>
</evidence>
<dbReference type="PROSITE" id="PS50262">
    <property type="entry name" value="G_PROTEIN_RECEP_F1_2"/>
    <property type="match status" value="1"/>
</dbReference>
<gene>
    <name evidence="13" type="ORF">WN48_09291</name>
</gene>
<keyword evidence="3 11" id="KW-0812">Transmembrane</keyword>
<keyword evidence="14" id="KW-1185">Reference proteome</keyword>
<sequence length="605" mass="67527">MHLPLPWPPEGRSACSRTSSLASFCCMTRSQKVAISFHNLALCTIHGMKMECEEPTTVFLQFSTSSTPPSRSGEAFSPVAANICHAAPSHENNFVMQRAVGGSPWLLMMRDRQSKQIYLKNFLLRFPGRKLRKPLDSSDKTRKPEQFYIMTGYFRSICSSKVACLPRMNATATYTGATSTLAGIMSLESDKTNNFLDNDLDISPVTLSSAWSRVARLLLLTSMSVGGSVGNVFMISAVVVENQLKKRDAEPSPQFRYTTVHRLKLCAYTCAKNTKTSAGWTTIAIAKFKTTLSSHASLSSIDITVDSHEGNAFLVNVALADLLVTGVVIPVSVIVILAGHEESLSTCRFECTLEALCFLVTVLTLTTIAAENYTRLYLPPERYAVLTTCRVTAVIISVWLISVMTVALQSSLDVGPDFCRRRFSGIAMEQIIGAAILVGLPTVMTVCLYVKLVIRVRHATRGSYKPPVTFSWDYELAKANMYSCVMFVIFWLPFGITVCVNSFQPISARIFYNVAWFALSKSCFNNLLYCVADRHFRSAYVKLFHYCCCKTTVSFSRRPRREEGRNASDGRLKVHIMHCYASPSPIGRSYWSHEERAKRREVYEL</sequence>
<keyword evidence="10" id="KW-0716">Sensory transduction</keyword>
<comment type="similarity">
    <text evidence="2">Belongs to the G-protein coupled receptor 1 family.</text>
</comment>
<accession>A0A310SHQ8</accession>
<feature type="transmembrane region" description="Helical" evidence="11">
    <location>
        <begin position="313"/>
        <end position="339"/>
    </location>
</feature>
<evidence type="ECO:0000256" key="7">
    <source>
        <dbReference type="ARBA" id="ARBA00023170"/>
    </source>
</evidence>
<feature type="transmembrane region" description="Helical" evidence="11">
    <location>
        <begin position="217"/>
        <end position="240"/>
    </location>
</feature>
<evidence type="ECO:0000313" key="13">
    <source>
        <dbReference type="EMBL" id="OAD53729.1"/>
    </source>
</evidence>
<keyword evidence="6 11" id="KW-0472">Membrane</keyword>
<feature type="transmembrane region" description="Helical" evidence="11">
    <location>
        <begin position="351"/>
        <end position="370"/>
    </location>
</feature>
<dbReference type="Gene3D" id="1.20.1070.10">
    <property type="entry name" value="Rhodopsin 7-helix transmembrane proteins"/>
    <property type="match status" value="1"/>
</dbReference>
<keyword evidence="9" id="KW-0807">Transducer</keyword>
<keyword evidence="7 13" id="KW-0675">Receptor</keyword>
<dbReference type="InterPro" id="IPR050125">
    <property type="entry name" value="GPCR_opsins"/>
</dbReference>
<evidence type="ECO:0000256" key="10">
    <source>
        <dbReference type="ARBA" id="ARBA00023305"/>
    </source>
</evidence>
<dbReference type="InterPro" id="IPR000276">
    <property type="entry name" value="GPCR_Rhodpsn"/>
</dbReference>
<proteinExistence type="inferred from homology"/>
<feature type="transmembrane region" description="Helical" evidence="11">
    <location>
        <begin position="390"/>
        <end position="410"/>
    </location>
</feature>
<keyword evidence="5" id="KW-0297">G-protein coupled receptor</keyword>
<dbReference type="GO" id="GO:0016020">
    <property type="term" value="C:membrane"/>
    <property type="evidence" value="ECO:0007669"/>
    <property type="project" value="UniProtKB-SubCell"/>
</dbReference>
<feature type="transmembrane region" description="Helical" evidence="11">
    <location>
        <begin position="479"/>
        <end position="500"/>
    </location>
</feature>
<dbReference type="InterPro" id="IPR017452">
    <property type="entry name" value="GPCR_Rhodpsn_7TM"/>
</dbReference>
<keyword evidence="4 11" id="KW-1133">Transmembrane helix</keyword>
<evidence type="ECO:0000256" key="11">
    <source>
        <dbReference type="SAM" id="Phobius"/>
    </source>
</evidence>
<evidence type="ECO:0000256" key="2">
    <source>
        <dbReference type="ARBA" id="ARBA00010663"/>
    </source>
</evidence>
<protein>
    <submittedName>
        <fullName evidence="13">Neuropeptide Y receptor</fullName>
    </submittedName>
</protein>
<dbReference type="Proteomes" id="UP000250275">
    <property type="component" value="Unassembled WGS sequence"/>
</dbReference>
<organism evidence="13 14">
    <name type="scientific">Eufriesea mexicana</name>
    <dbReference type="NCBI Taxonomy" id="516756"/>
    <lineage>
        <taxon>Eukaryota</taxon>
        <taxon>Metazoa</taxon>
        <taxon>Ecdysozoa</taxon>
        <taxon>Arthropoda</taxon>
        <taxon>Hexapoda</taxon>
        <taxon>Insecta</taxon>
        <taxon>Pterygota</taxon>
        <taxon>Neoptera</taxon>
        <taxon>Endopterygota</taxon>
        <taxon>Hymenoptera</taxon>
        <taxon>Apocrita</taxon>
        <taxon>Aculeata</taxon>
        <taxon>Apoidea</taxon>
        <taxon>Anthophila</taxon>
        <taxon>Apidae</taxon>
        <taxon>Eufriesea</taxon>
    </lineage>
</organism>
<feature type="domain" description="G-protein coupled receptors family 1 profile" evidence="12">
    <location>
        <begin position="278"/>
        <end position="529"/>
    </location>
</feature>
<dbReference type="GO" id="GO:0007601">
    <property type="term" value="P:visual perception"/>
    <property type="evidence" value="ECO:0007669"/>
    <property type="project" value="UniProtKB-KW"/>
</dbReference>
<evidence type="ECO:0000256" key="6">
    <source>
        <dbReference type="ARBA" id="ARBA00023136"/>
    </source>
</evidence>
<name>A0A310SHQ8_9HYME</name>
<feature type="transmembrane region" description="Helical" evidence="11">
    <location>
        <begin position="431"/>
        <end position="454"/>
    </location>
</feature>
<reference evidence="13 14" key="1">
    <citation type="submission" date="2015-07" db="EMBL/GenBank/DDBJ databases">
        <title>The genome of Eufriesea mexicana.</title>
        <authorList>
            <person name="Pan H."/>
            <person name="Kapheim K."/>
        </authorList>
    </citation>
    <scope>NUCLEOTIDE SEQUENCE [LARGE SCALE GENOMIC DNA]</scope>
    <source>
        <strain evidence="13">0111107269</strain>
        <tissue evidence="13">Whole body</tissue>
    </source>
</reference>